<dbReference type="AlphaFoldDB" id="A0A0E0EH53"/>
<dbReference type="Gramene" id="OMERI08G01350.1">
    <property type="protein sequence ID" value="OMERI08G01350.1"/>
    <property type="gene ID" value="OMERI08G01350"/>
</dbReference>
<name>A0A0E0EH53_9ORYZ</name>
<dbReference type="Proteomes" id="UP000008021">
    <property type="component" value="Chromosome 8"/>
</dbReference>
<evidence type="ECO:0000313" key="2">
    <source>
        <dbReference type="EnsemblPlants" id="OMERI08G01350.1"/>
    </source>
</evidence>
<organism evidence="2">
    <name type="scientific">Oryza meridionalis</name>
    <dbReference type="NCBI Taxonomy" id="40149"/>
    <lineage>
        <taxon>Eukaryota</taxon>
        <taxon>Viridiplantae</taxon>
        <taxon>Streptophyta</taxon>
        <taxon>Embryophyta</taxon>
        <taxon>Tracheophyta</taxon>
        <taxon>Spermatophyta</taxon>
        <taxon>Magnoliopsida</taxon>
        <taxon>Liliopsida</taxon>
        <taxon>Poales</taxon>
        <taxon>Poaceae</taxon>
        <taxon>BOP clade</taxon>
        <taxon>Oryzoideae</taxon>
        <taxon>Oryzeae</taxon>
        <taxon>Oryzinae</taxon>
        <taxon>Oryza</taxon>
    </lineage>
</organism>
<reference evidence="2" key="1">
    <citation type="submission" date="2015-04" db="UniProtKB">
        <authorList>
            <consortium name="EnsemblPlants"/>
        </authorList>
    </citation>
    <scope>IDENTIFICATION</scope>
</reference>
<evidence type="ECO:0000256" key="1">
    <source>
        <dbReference type="SAM" id="MobiDB-lite"/>
    </source>
</evidence>
<protein>
    <submittedName>
        <fullName evidence="2">Uncharacterized protein</fullName>
    </submittedName>
</protein>
<sequence>MAAPMVAEGGSKRRGEGAGRRGGVARGRRGQSSGGKVKIGAAVRLKSGAVVDWWGRGSDWAGYGLENLWTKLPLANDN</sequence>
<feature type="compositionally biased region" description="Basic and acidic residues" evidence="1">
    <location>
        <begin position="10"/>
        <end position="19"/>
    </location>
</feature>
<dbReference type="HOGENOM" id="CLU_2626120_0_0_1"/>
<evidence type="ECO:0000313" key="3">
    <source>
        <dbReference type="Proteomes" id="UP000008021"/>
    </source>
</evidence>
<proteinExistence type="predicted"/>
<feature type="region of interest" description="Disordered" evidence="1">
    <location>
        <begin position="1"/>
        <end position="36"/>
    </location>
</feature>
<dbReference type="EnsemblPlants" id="OMERI08G01350.1">
    <property type="protein sequence ID" value="OMERI08G01350.1"/>
    <property type="gene ID" value="OMERI08G01350"/>
</dbReference>
<accession>A0A0E0EH53</accession>
<keyword evidence="3" id="KW-1185">Reference proteome</keyword>
<reference evidence="2" key="2">
    <citation type="submission" date="2018-05" db="EMBL/GenBank/DDBJ databases">
        <title>OmerRS3 (Oryza meridionalis Reference Sequence Version 3).</title>
        <authorList>
            <person name="Zhang J."/>
            <person name="Kudrna D."/>
            <person name="Lee S."/>
            <person name="Talag J."/>
            <person name="Welchert J."/>
            <person name="Wing R.A."/>
        </authorList>
    </citation>
    <scope>NUCLEOTIDE SEQUENCE [LARGE SCALE GENOMIC DNA]</scope>
    <source>
        <strain evidence="2">cv. OR44</strain>
    </source>
</reference>